<dbReference type="EMBL" id="JAQSIO010000010">
    <property type="protein sequence ID" value="MDD0816877.1"/>
    <property type="molecule type" value="Genomic_DNA"/>
</dbReference>
<dbReference type="Proteomes" id="UP001528672">
    <property type="component" value="Unassembled WGS sequence"/>
</dbReference>
<keyword evidence="10" id="KW-1185">Reference proteome</keyword>
<dbReference type="Gene3D" id="2.130.10.10">
    <property type="entry name" value="YVTN repeat-like/Quinoprotein amine dehydrogenase"/>
    <property type="match status" value="1"/>
</dbReference>
<dbReference type="InterPro" id="IPR011047">
    <property type="entry name" value="Quinoprotein_ADH-like_sf"/>
</dbReference>
<evidence type="ECO:0000256" key="4">
    <source>
        <dbReference type="ARBA" id="ARBA00022723"/>
    </source>
</evidence>
<keyword evidence="7" id="KW-0732">Signal</keyword>
<evidence type="ECO:0000259" key="8">
    <source>
        <dbReference type="Pfam" id="PF05567"/>
    </source>
</evidence>
<feature type="chain" id="PRO_5045489468" evidence="7">
    <location>
        <begin position="25"/>
        <end position="1242"/>
    </location>
</feature>
<evidence type="ECO:0000256" key="7">
    <source>
        <dbReference type="SAM" id="SignalP"/>
    </source>
</evidence>
<dbReference type="InterPro" id="IPR015943">
    <property type="entry name" value="WD40/YVTN_repeat-like_dom_sf"/>
</dbReference>
<dbReference type="InterPro" id="IPR018391">
    <property type="entry name" value="PQQ_b-propeller_rpt"/>
</dbReference>
<evidence type="ECO:0000256" key="3">
    <source>
        <dbReference type="ARBA" id="ARBA00022558"/>
    </source>
</evidence>
<keyword evidence="3" id="KW-1029">Fimbrium biogenesis</keyword>
<evidence type="ECO:0000256" key="6">
    <source>
        <dbReference type="ARBA" id="ARBA00023263"/>
    </source>
</evidence>
<dbReference type="Pfam" id="PF05567">
    <property type="entry name" value="T4P_PilY1"/>
    <property type="match status" value="1"/>
</dbReference>
<evidence type="ECO:0000256" key="1">
    <source>
        <dbReference type="ARBA" id="ARBA00004561"/>
    </source>
</evidence>
<organism evidence="9 10">
    <name type="scientific">Curvibacter microcysteis</name>
    <dbReference type="NCBI Taxonomy" id="3026419"/>
    <lineage>
        <taxon>Bacteria</taxon>
        <taxon>Pseudomonadati</taxon>
        <taxon>Pseudomonadota</taxon>
        <taxon>Betaproteobacteria</taxon>
        <taxon>Burkholderiales</taxon>
        <taxon>Comamonadaceae</taxon>
        <taxon>Curvibacter</taxon>
    </lineage>
</organism>
<reference evidence="9 10" key="1">
    <citation type="submission" date="2023-02" db="EMBL/GenBank/DDBJ databases">
        <title>Bacterial whole genome sequence for Curvibacter sp. HBC28.</title>
        <authorList>
            <person name="Le V."/>
            <person name="Ko S.-R."/>
            <person name="Ahn C.-Y."/>
            <person name="Oh H.-M."/>
        </authorList>
    </citation>
    <scope>NUCLEOTIDE SEQUENCE [LARGE SCALE GENOMIC DNA]</scope>
    <source>
        <strain evidence="9 10">HBC28</strain>
    </source>
</reference>
<feature type="domain" description="PilY1 beta-propeller" evidence="8">
    <location>
        <begin position="734"/>
        <end position="1061"/>
    </location>
</feature>
<keyword evidence="5" id="KW-0106">Calcium</keyword>
<name>A0ABT5MJY0_9BURK</name>
<proteinExistence type="inferred from homology"/>
<accession>A0ABT5MJY0</accession>
<sequence>MTPPNRAPLWVWILALGLSQGSQASLTDLASAPLETASPGQVKPNILFVLDDSGSMVWDYLPDWANTGNPALFRNSRYNGLYYNEAITYSPPQNHDGSEYPSMNASYTSGWTKVPDDGFGVQSGATSSLVNKASYYTFVAGEYCTDVHQANCKAMSAPSASHPFPAYLRWCADAALSTCQINYVNTAPPNGKTYTQPRYPALSYVSGYSVQTVPGANLLTTLVPSNNAYAYPGTSAKASTRTDCSASTCSYAEEMNNYANWWAYYRTRMQMMKTAATQAFSSLGSNYRLGYMSINNNTGSDFLNMADLSTGSGGQKAMWFSKFTKARPGGATPLRTTLATAGRYYGGKLSSINGVSATDPMQYACQRNYTILSTDGYWNELSTPVRLDGGTPVGDQDGGAARPYLDPNATANTLADVAYYYYSTDLRSPAFNNTLNTSGVDVSSNSVADGQQRMYTSTLGLGASGYMLFQEGYTSLSAGDYYDVSVGTIASPSNAANGICSWQTSGSCGWPGAVSNTQTTIDDLWHTAVNGRGVYYSASNANSLKTGLNNFLSSVQAATSNSAASTSSTPNVSATNNFVFKSNFRSVDWYGELTRSTIDVRTGTLSSYVDWSESGTANSSANTAASARLDNLSPAARNLYTYNGSVGLLQTFTWDALTEAQKAFFQISGGGISGLSQLCAVGTLCIPGAAQVDSSQAGNNTGAGGINLVNFLRGDRSNESSDASKYYRARTHVLGDLVDSQPVYVSSPQFSYKDNGYAAFKAAQGSRQGMVYVGSNDGMLHAFNASTGVESWAYIPSLLLPHLYKLADKNYASNHSHYVNATPKTGDVYFDDDWHTVLIGGLGAGGRGFYALDITNPGSPTVLWEFTHDTRKTTGYTTDADLGYSYGIPVITKLSDGTWVVIVSSGYNNVSPGSGRGIVWILNAKTGAILKKIDTGAGSSSAAVPGCSTAPCPAGLAQLSAYVDNASTNNLALRLYGGDLLGHVWRIDLSELSASNTASPPVVPQLLATLADANGTRQPITTRPELGYSQGNYLVFVGTGQLLGLNDLTSSQTQSLYALKDPLTNPSGPSGLYPNPRSTLCSTSIKTQCFVKQLLNNSGGGRSATSTVSYAVDLSSMSGWLIDLPVSGERMSTDMDLQLGTLAFTTNIPSTGTGCNVGGSSYLNYLNYSNGLAVGTGSSTGVLLSSGTSTGLSSGLSLVRLANGKVVAITNLSDGTSQTNTLPISSAGSSTRRVSWRELTVQ</sequence>
<evidence type="ECO:0000313" key="9">
    <source>
        <dbReference type="EMBL" id="MDD0816877.1"/>
    </source>
</evidence>
<feature type="signal peptide" evidence="7">
    <location>
        <begin position="1"/>
        <end position="24"/>
    </location>
</feature>
<comment type="caution">
    <text evidence="9">The sequence shown here is derived from an EMBL/GenBank/DDBJ whole genome shotgun (WGS) entry which is preliminary data.</text>
</comment>
<evidence type="ECO:0000313" key="10">
    <source>
        <dbReference type="Proteomes" id="UP001528672"/>
    </source>
</evidence>
<keyword evidence="4" id="KW-0479">Metal-binding</keyword>
<comment type="similarity">
    <text evidence="2">Belongs to the PilY1 family.</text>
</comment>
<evidence type="ECO:0000256" key="5">
    <source>
        <dbReference type="ARBA" id="ARBA00022837"/>
    </source>
</evidence>
<dbReference type="SMART" id="SM00564">
    <property type="entry name" value="PQQ"/>
    <property type="match status" value="2"/>
</dbReference>
<dbReference type="RefSeq" id="WP_273929072.1">
    <property type="nucleotide sequence ID" value="NZ_JAQSIO010000010.1"/>
</dbReference>
<gene>
    <name evidence="9" type="ORF">PSQ39_19750</name>
</gene>
<protein>
    <submittedName>
        <fullName evidence="9">PilC/PilY family type IV pilus protein</fullName>
    </submittedName>
</protein>
<evidence type="ECO:0000256" key="2">
    <source>
        <dbReference type="ARBA" id="ARBA00008387"/>
    </source>
</evidence>
<dbReference type="SUPFAM" id="SSF50998">
    <property type="entry name" value="Quinoprotein alcohol dehydrogenase-like"/>
    <property type="match status" value="1"/>
</dbReference>
<comment type="subcellular location">
    <subcellularLocation>
        <location evidence="1">Fimbrium</location>
    </subcellularLocation>
</comment>
<keyword evidence="6" id="KW-0281">Fimbrium</keyword>
<dbReference type="InterPro" id="IPR008707">
    <property type="entry name" value="B-propeller_PilY1"/>
</dbReference>